<gene>
    <name evidence="3" type="ORF">EV657_12513</name>
    <name evidence="2" type="ORF">JMJ92_14235</name>
</gene>
<dbReference type="Proteomes" id="UP000295484">
    <property type="component" value="Unassembled WGS sequence"/>
</dbReference>
<proteinExistence type="predicted"/>
<sequence length="57" mass="6009">MSENNSSYDELVPASAAKWIGLVGGVLFPLFLGVVGAHVYYAGTGPQQAQVFPLPDE</sequence>
<evidence type="ECO:0000313" key="5">
    <source>
        <dbReference type="Proteomes" id="UP000635853"/>
    </source>
</evidence>
<dbReference type="RefSeq" id="WP_165828033.1">
    <property type="nucleotide sequence ID" value="NZ_JAESIL010000063.1"/>
</dbReference>
<dbReference type="Proteomes" id="UP000635853">
    <property type="component" value="Unassembled WGS sequence"/>
</dbReference>
<evidence type="ECO:0000313" key="4">
    <source>
        <dbReference type="Proteomes" id="UP000295484"/>
    </source>
</evidence>
<dbReference type="EMBL" id="JAESIL010000063">
    <property type="protein sequence ID" value="MBL3579307.1"/>
    <property type="molecule type" value="Genomic_DNA"/>
</dbReference>
<keyword evidence="1" id="KW-1133">Transmembrane helix</keyword>
<dbReference type="AlphaFoldDB" id="A0A4R8FIP5"/>
<evidence type="ECO:0000256" key="1">
    <source>
        <dbReference type="SAM" id="Phobius"/>
    </source>
</evidence>
<organism evidence="3 4">
    <name type="scientific">Rhodovulum visakhapatnamense</name>
    <dbReference type="NCBI Taxonomy" id="364297"/>
    <lineage>
        <taxon>Bacteria</taxon>
        <taxon>Pseudomonadati</taxon>
        <taxon>Pseudomonadota</taxon>
        <taxon>Alphaproteobacteria</taxon>
        <taxon>Rhodobacterales</taxon>
        <taxon>Paracoccaceae</taxon>
        <taxon>Rhodovulum</taxon>
    </lineage>
</organism>
<reference evidence="2" key="3">
    <citation type="submission" date="2021-01" db="EMBL/GenBank/DDBJ databases">
        <authorList>
            <person name="Guzman M.S."/>
        </authorList>
    </citation>
    <scope>NUCLEOTIDE SEQUENCE</scope>
    <source>
        <strain evidence="2">AB19</strain>
    </source>
</reference>
<comment type="caution">
    <text evidence="3">The sequence shown here is derived from an EMBL/GenBank/DDBJ whole genome shotgun (WGS) entry which is preliminary data.</text>
</comment>
<name>A0A4R8FIP5_9RHOB</name>
<feature type="transmembrane region" description="Helical" evidence="1">
    <location>
        <begin position="20"/>
        <end position="41"/>
    </location>
</feature>
<reference evidence="3 4" key="1">
    <citation type="submission" date="2019-03" db="EMBL/GenBank/DDBJ databases">
        <title>Genomic Encyclopedia of Type Strains, Phase IV (KMG-IV): sequencing the most valuable type-strain genomes for metagenomic binning, comparative biology and taxonomic classification.</title>
        <authorList>
            <person name="Goeker M."/>
        </authorList>
    </citation>
    <scope>NUCLEOTIDE SEQUENCE [LARGE SCALE GENOMIC DNA]</scope>
    <source>
        <strain evidence="3 4">JA181</strain>
    </source>
</reference>
<keyword evidence="1" id="KW-0472">Membrane</keyword>
<dbReference type="EMBL" id="SOEB01000025">
    <property type="protein sequence ID" value="TDX23748.1"/>
    <property type="molecule type" value="Genomic_DNA"/>
</dbReference>
<reference evidence="5" key="2">
    <citation type="submission" date="2021-01" db="EMBL/GenBank/DDBJ databases">
        <title>Draft genomes of Rhodovulum sulfidophilum.</title>
        <authorList>
            <person name="Guzman M.S."/>
        </authorList>
    </citation>
    <scope>NUCLEOTIDE SEQUENCE [LARGE SCALE GENOMIC DNA]</scope>
    <source>
        <strain evidence="5">AB19</strain>
    </source>
</reference>
<evidence type="ECO:0000313" key="3">
    <source>
        <dbReference type="EMBL" id="TDX23748.1"/>
    </source>
</evidence>
<keyword evidence="1" id="KW-0812">Transmembrane</keyword>
<evidence type="ECO:0000313" key="2">
    <source>
        <dbReference type="EMBL" id="MBL3579307.1"/>
    </source>
</evidence>
<accession>A0A4R8FIP5</accession>
<keyword evidence="5" id="KW-1185">Reference proteome</keyword>
<protein>
    <submittedName>
        <fullName evidence="3">Uncharacterized protein</fullName>
    </submittedName>
</protein>